<feature type="domain" description="CCHC-type" evidence="4">
    <location>
        <begin position="14"/>
        <end position="28"/>
    </location>
</feature>
<keyword evidence="6" id="KW-1185">Reference proteome</keyword>
<evidence type="ECO:0000256" key="2">
    <source>
        <dbReference type="SAM" id="Coils"/>
    </source>
</evidence>
<keyword evidence="1" id="KW-0863">Zinc-finger</keyword>
<dbReference type="InterPro" id="IPR001878">
    <property type="entry name" value="Znf_CCHC"/>
</dbReference>
<keyword evidence="1" id="KW-0479">Metal-binding</keyword>
<dbReference type="SUPFAM" id="SSF57756">
    <property type="entry name" value="Retrovirus zinc finger-like domains"/>
    <property type="match status" value="1"/>
</dbReference>
<name>A0A388LDP8_CHABU</name>
<dbReference type="Proteomes" id="UP000265515">
    <property type="component" value="Unassembled WGS sequence"/>
</dbReference>
<reference evidence="5 6" key="1">
    <citation type="journal article" date="2018" name="Cell">
        <title>The Chara Genome: Secondary Complexity and Implications for Plant Terrestrialization.</title>
        <authorList>
            <person name="Nishiyama T."/>
            <person name="Sakayama H."/>
            <person name="Vries J.D."/>
            <person name="Buschmann H."/>
            <person name="Saint-Marcoux D."/>
            <person name="Ullrich K.K."/>
            <person name="Haas F.B."/>
            <person name="Vanderstraeten L."/>
            <person name="Becker D."/>
            <person name="Lang D."/>
            <person name="Vosolsobe S."/>
            <person name="Rombauts S."/>
            <person name="Wilhelmsson P.K.I."/>
            <person name="Janitza P."/>
            <person name="Kern R."/>
            <person name="Heyl A."/>
            <person name="Rumpler F."/>
            <person name="Villalobos L.I.A.C."/>
            <person name="Clay J.M."/>
            <person name="Skokan R."/>
            <person name="Toyoda A."/>
            <person name="Suzuki Y."/>
            <person name="Kagoshima H."/>
            <person name="Schijlen E."/>
            <person name="Tajeshwar N."/>
            <person name="Catarino B."/>
            <person name="Hetherington A.J."/>
            <person name="Saltykova A."/>
            <person name="Bonnot C."/>
            <person name="Breuninger H."/>
            <person name="Symeonidi A."/>
            <person name="Radhakrishnan G.V."/>
            <person name="Van Nieuwerburgh F."/>
            <person name="Deforce D."/>
            <person name="Chang C."/>
            <person name="Karol K.G."/>
            <person name="Hedrich R."/>
            <person name="Ulvskov P."/>
            <person name="Glockner G."/>
            <person name="Delwiche C.F."/>
            <person name="Petrasek J."/>
            <person name="Van de Peer Y."/>
            <person name="Friml J."/>
            <person name="Beilby M."/>
            <person name="Dolan L."/>
            <person name="Kohara Y."/>
            <person name="Sugano S."/>
            <person name="Fujiyama A."/>
            <person name="Delaux P.-M."/>
            <person name="Quint M."/>
            <person name="TheiBen G."/>
            <person name="Hagemann M."/>
            <person name="Harholt J."/>
            <person name="Dunand C."/>
            <person name="Zachgo S."/>
            <person name="Langdale J."/>
            <person name="Maumus F."/>
            <person name="Straeten D.V.D."/>
            <person name="Gould S.B."/>
            <person name="Rensing S.A."/>
        </authorList>
    </citation>
    <scope>NUCLEOTIDE SEQUENCE [LARGE SCALE GENOMIC DNA]</scope>
    <source>
        <strain evidence="5 6">S276</strain>
    </source>
</reference>
<evidence type="ECO:0000313" key="5">
    <source>
        <dbReference type="EMBL" id="GBG80431.1"/>
    </source>
</evidence>
<evidence type="ECO:0000256" key="3">
    <source>
        <dbReference type="SAM" id="MobiDB-lite"/>
    </source>
</evidence>
<dbReference type="SMART" id="SM00343">
    <property type="entry name" value="ZnF_C2HC"/>
    <property type="match status" value="1"/>
</dbReference>
<proteinExistence type="predicted"/>
<dbReference type="EMBL" id="BFEA01000346">
    <property type="protein sequence ID" value="GBG80431.1"/>
    <property type="molecule type" value="Genomic_DNA"/>
</dbReference>
<comment type="caution">
    <text evidence="5">The sequence shown here is derived from an EMBL/GenBank/DDBJ whole genome shotgun (WGS) entry which is preliminary data.</text>
</comment>
<dbReference type="Pfam" id="PF00098">
    <property type="entry name" value="zf-CCHC"/>
    <property type="match status" value="1"/>
</dbReference>
<keyword evidence="1" id="KW-0862">Zinc</keyword>
<dbReference type="GO" id="GO:0003676">
    <property type="term" value="F:nucleic acid binding"/>
    <property type="evidence" value="ECO:0007669"/>
    <property type="project" value="InterPro"/>
</dbReference>
<feature type="coiled-coil region" evidence="2">
    <location>
        <begin position="196"/>
        <end position="247"/>
    </location>
</feature>
<dbReference type="PROSITE" id="PS50158">
    <property type="entry name" value="ZF_CCHC"/>
    <property type="match status" value="1"/>
</dbReference>
<dbReference type="AlphaFoldDB" id="A0A388LDP8"/>
<protein>
    <recommendedName>
        <fullName evidence="4">CCHC-type domain-containing protein</fullName>
    </recommendedName>
</protein>
<keyword evidence="2" id="KW-0175">Coiled coil</keyword>
<organism evidence="5 6">
    <name type="scientific">Chara braunii</name>
    <name type="common">Braun's stonewort</name>
    <dbReference type="NCBI Taxonomy" id="69332"/>
    <lineage>
        <taxon>Eukaryota</taxon>
        <taxon>Viridiplantae</taxon>
        <taxon>Streptophyta</taxon>
        <taxon>Charophyceae</taxon>
        <taxon>Charales</taxon>
        <taxon>Characeae</taxon>
        <taxon>Chara</taxon>
    </lineage>
</organism>
<dbReference type="GO" id="GO:0008270">
    <property type="term" value="F:zinc ion binding"/>
    <property type="evidence" value="ECO:0007669"/>
    <property type="project" value="UniProtKB-KW"/>
</dbReference>
<gene>
    <name evidence="5" type="ORF">CBR_g30896</name>
</gene>
<dbReference type="Gene3D" id="4.10.60.10">
    <property type="entry name" value="Zinc finger, CCHC-type"/>
    <property type="match status" value="1"/>
</dbReference>
<dbReference type="Gramene" id="GBG80431">
    <property type="protein sequence ID" value="GBG80431"/>
    <property type="gene ID" value="CBR_g30896"/>
</dbReference>
<evidence type="ECO:0000259" key="4">
    <source>
        <dbReference type="PROSITE" id="PS50158"/>
    </source>
</evidence>
<sequence>MASNMPYSSIVRTCYNCGDPGHFVKWCPHPKPANPQSAIVPSHVPLLTLASNSVSNPNVVASTSATGQFPRGFGRGQTKQGMDYLEHTLAEIKIRHESEIEKEKNLKAEEEKNARETAEEERREAEKGDREEFRKQLTDSMNIRLDGVVDLLRSKGGSSEVEALRREVERLGGRNVPVVALTSSTQATIHDNDGLLAKMMAEQERMKNQLEQALQAKQCLEVIEKEMNEVIRARDEDRADAEKWQQEALCPGKRGCINLTTPAAKTLFRPSTSTPLKSPVASVDLKRISDMHRLKVETIQEMRIRDFNARREAEQDLEKAKEKIAQLEHERVQKTPRSNLHARMEEVCTTKGKGKHAVEKAVPDDKEKEMFAKEERKALRGLMKDALVEICEREGVKYAGVKQAVDDIVAHRGAATIEVSEDLAEGVNDKASGGDSVS</sequence>
<feature type="region of interest" description="Disordered" evidence="3">
    <location>
        <begin position="103"/>
        <end position="135"/>
    </location>
</feature>
<dbReference type="InterPro" id="IPR036875">
    <property type="entry name" value="Znf_CCHC_sf"/>
</dbReference>
<evidence type="ECO:0000313" key="6">
    <source>
        <dbReference type="Proteomes" id="UP000265515"/>
    </source>
</evidence>
<evidence type="ECO:0000256" key="1">
    <source>
        <dbReference type="PROSITE-ProRule" id="PRU00047"/>
    </source>
</evidence>
<accession>A0A388LDP8</accession>